<evidence type="ECO:0000313" key="2">
    <source>
        <dbReference type="EMBL" id="QGA26958.1"/>
    </source>
</evidence>
<name>A0A5Q0QGC6_9SPHI</name>
<dbReference type="RefSeq" id="WP_153511800.1">
    <property type="nucleotide sequence ID" value="NZ_CP045652.1"/>
</dbReference>
<protein>
    <submittedName>
        <fullName evidence="2">Uncharacterized protein</fullName>
    </submittedName>
</protein>
<accession>A0A5Q0QGC6</accession>
<dbReference type="KEGG" id="sphe:GFH32_11805"/>
<proteinExistence type="predicted"/>
<dbReference type="AlphaFoldDB" id="A0A5Q0QGC6"/>
<keyword evidence="1" id="KW-0732">Signal</keyword>
<keyword evidence="3" id="KW-1185">Reference proteome</keyword>
<sequence length="109" mass="12235">MKRVLFSLLASMVLTSGLYAKDVAPKTAEKDAKTVSINLVEKKDVVVNGKKFAKCVYTLEFTDNIGRFVRQETSIGYVEGSDCSKFFGAMREHYRLQGYSTRPSTTLDH</sequence>
<evidence type="ECO:0000256" key="1">
    <source>
        <dbReference type="SAM" id="SignalP"/>
    </source>
</evidence>
<dbReference type="EMBL" id="CP045652">
    <property type="protein sequence ID" value="QGA26958.1"/>
    <property type="molecule type" value="Genomic_DNA"/>
</dbReference>
<organism evidence="2 3">
    <name type="scientific">Sphingobacterium zhuxiongii</name>
    <dbReference type="NCBI Taxonomy" id="2662364"/>
    <lineage>
        <taxon>Bacteria</taxon>
        <taxon>Pseudomonadati</taxon>
        <taxon>Bacteroidota</taxon>
        <taxon>Sphingobacteriia</taxon>
        <taxon>Sphingobacteriales</taxon>
        <taxon>Sphingobacteriaceae</taxon>
        <taxon>Sphingobacterium</taxon>
    </lineage>
</organism>
<dbReference type="Proteomes" id="UP000326921">
    <property type="component" value="Chromosome"/>
</dbReference>
<reference evidence="2 3" key="1">
    <citation type="submission" date="2019-10" db="EMBL/GenBank/DDBJ databases">
        <authorList>
            <person name="Dong K."/>
        </authorList>
    </citation>
    <scope>NUCLEOTIDE SEQUENCE [LARGE SCALE GENOMIC DNA]</scope>
    <source>
        <strain evidence="3">dk4302</strain>
    </source>
</reference>
<feature type="chain" id="PRO_5024801860" evidence="1">
    <location>
        <begin position="21"/>
        <end position="109"/>
    </location>
</feature>
<gene>
    <name evidence="2" type="ORF">GFH32_11805</name>
</gene>
<evidence type="ECO:0000313" key="3">
    <source>
        <dbReference type="Proteomes" id="UP000326921"/>
    </source>
</evidence>
<feature type="signal peptide" evidence="1">
    <location>
        <begin position="1"/>
        <end position="20"/>
    </location>
</feature>